<evidence type="ECO:0000256" key="3">
    <source>
        <dbReference type="ARBA" id="ARBA00022741"/>
    </source>
</evidence>
<evidence type="ECO:0000256" key="2">
    <source>
        <dbReference type="ARBA" id="ARBA00022723"/>
    </source>
</evidence>
<dbReference type="PANTHER" id="PTHR13710:SF105">
    <property type="entry name" value="ATP-DEPENDENT DNA HELICASE Q1"/>
    <property type="match status" value="1"/>
</dbReference>
<evidence type="ECO:0000256" key="1">
    <source>
        <dbReference type="ARBA" id="ARBA00005446"/>
    </source>
</evidence>
<evidence type="ECO:0000256" key="4">
    <source>
        <dbReference type="ARBA" id="ARBA00022801"/>
    </source>
</evidence>
<organism evidence="15 16">
    <name type="scientific">Rubripirellula amarantea</name>
    <dbReference type="NCBI Taxonomy" id="2527999"/>
    <lineage>
        <taxon>Bacteria</taxon>
        <taxon>Pseudomonadati</taxon>
        <taxon>Planctomycetota</taxon>
        <taxon>Planctomycetia</taxon>
        <taxon>Pirellulales</taxon>
        <taxon>Pirellulaceae</taxon>
        <taxon>Rubripirellula</taxon>
    </lineage>
</organism>
<proteinExistence type="inferred from homology"/>
<reference evidence="15 16" key="1">
    <citation type="submission" date="2019-02" db="EMBL/GenBank/DDBJ databases">
        <title>Deep-cultivation of Planctomycetes and their phenomic and genomic characterization uncovers novel biology.</title>
        <authorList>
            <person name="Wiegand S."/>
            <person name="Jogler M."/>
            <person name="Boedeker C."/>
            <person name="Pinto D."/>
            <person name="Vollmers J."/>
            <person name="Rivas-Marin E."/>
            <person name="Kohn T."/>
            <person name="Peeters S.H."/>
            <person name="Heuer A."/>
            <person name="Rast P."/>
            <person name="Oberbeckmann S."/>
            <person name="Bunk B."/>
            <person name="Jeske O."/>
            <person name="Meyerdierks A."/>
            <person name="Storesund J.E."/>
            <person name="Kallscheuer N."/>
            <person name="Luecker S."/>
            <person name="Lage O.M."/>
            <person name="Pohl T."/>
            <person name="Merkel B.J."/>
            <person name="Hornburger P."/>
            <person name="Mueller R.-W."/>
            <person name="Bruemmer F."/>
            <person name="Labrenz M."/>
            <person name="Spormann A.M."/>
            <person name="Op Den Camp H."/>
            <person name="Overmann J."/>
            <person name="Amann R."/>
            <person name="Jetten M.S.M."/>
            <person name="Mascher T."/>
            <person name="Medema M.H."/>
            <person name="Devos D.P."/>
            <person name="Kaster A.-K."/>
            <person name="Ovreas L."/>
            <person name="Rohde M."/>
            <person name="Galperin M.Y."/>
            <person name="Jogler C."/>
        </authorList>
    </citation>
    <scope>NUCLEOTIDE SEQUENCE [LARGE SCALE GENOMIC DNA]</scope>
    <source>
        <strain evidence="15 16">Pla22</strain>
    </source>
</reference>
<keyword evidence="2" id="KW-0479">Metal-binding</keyword>
<dbReference type="GO" id="GO:0030894">
    <property type="term" value="C:replisome"/>
    <property type="evidence" value="ECO:0007669"/>
    <property type="project" value="TreeGrafter"/>
</dbReference>
<dbReference type="InterPro" id="IPR032284">
    <property type="entry name" value="RecQ_Zn-bd"/>
</dbReference>
<dbReference type="CDD" id="cd17920">
    <property type="entry name" value="DEXHc_RecQ"/>
    <property type="match status" value="1"/>
</dbReference>
<name>A0A5C5WB77_9BACT</name>
<keyword evidence="16" id="KW-1185">Reference proteome</keyword>
<comment type="similarity">
    <text evidence="1">Belongs to the helicase family. RecQ subfamily.</text>
</comment>
<keyword evidence="3" id="KW-0547">Nucleotide-binding</keyword>
<dbReference type="Proteomes" id="UP000316598">
    <property type="component" value="Unassembled WGS sequence"/>
</dbReference>
<keyword evidence="5 15" id="KW-0347">Helicase</keyword>
<dbReference type="InterPro" id="IPR011545">
    <property type="entry name" value="DEAD/DEAH_box_helicase_dom"/>
</dbReference>
<dbReference type="InterPro" id="IPR001650">
    <property type="entry name" value="Helicase_C-like"/>
</dbReference>
<dbReference type="InterPro" id="IPR004589">
    <property type="entry name" value="DNA_helicase_ATP-dep_RecQ"/>
</dbReference>
<dbReference type="GO" id="GO:0009378">
    <property type="term" value="F:four-way junction helicase activity"/>
    <property type="evidence" value="ECO:0007669"/>
    <property type="project" value="TreeGrafter"/>
</dbReference>
<dbReference type="AlphaFoldDB" id="A0A5C5WB77"/>
<evidence type="ECO:0000256" key="9">
    <source>
        <dbReference type="ARBA" id="ARBA00034617"/>
    </source>
</evidence>
<dbReference type="Pfam" id="PF00271">
    <property type="entry name" value="Helicase_C"/>
    <property type="match status" value="1"/>
</dbReference>
<sequence length="549" mass="61122">MCIQGVVRYLVMLPRYGRCHQLKVAIMSQVPKLRERLEQSFGYKRFRPGQSKACRAALQGRDTLILMPTGSGKSLCYQLPGLELDGVTVVVSPLISLAEDQAASLRENGIHAVILNSSKSKKQAEAFRDDLKSGKSEFVFTTPERLQQTDLCELLAEIGVDLFVVDEAHCVSQWGHDFRPDYLCLQHARKRLGDPPILAMTATASAGTVEEITSCLHMIDPVTVSNSAYRPNLRLSVEACCGEASKQERLRHMLTMNNGEFRNEPVIVYCVTVKEVERLANQFCDLKYPVLAYHGRMKKQDRIDSQNKFMDGPPAVMFATNAFGLGIDKPDIRQVIHYSLPPSIEAYYQEVGRAGRDGKSANCTLLFDSDDLQVLKLFAGGHLDSSQLATAHRCLIQGVERWGSEDGTVSLAELKKISALGRQTLKGCLQQLASRGLVAPTGRGRWQVLVDEVSHDVTDRIAQDAHRRAEDRQIALQQMVEFAGRHSCRWAAILSHFDDESKSDGCKCDVCEPGGDCSARGLLNVQVEESLKPVHKRRKWPRSSHSTRT</sequence>
<dbReference type="SUPFAM" id="SSF52540">
    <property type="entry name" value="P-loop containing nucleoside triphosphate hydrolases"/>
    <property type="match status" value="1"/>
</dbReference>
<dbReference type="SMART" id="SM00487">
    <property type="entry name" value="DEXDc"/>
    <property type="match status" value="1"/>
</dbReference>
<dbReference type="Gene3D" id="3.40.50.300">
    <property type="entry name" value="P-loop containing nucleotide triphosphate hydrolases"/>
    <property type="match status" value="2"/>
</dbReference>
<comment type="catalytic activity">
    <reaction evidence="9">
        <text>Couples ATP hydrolysis with the unwinding of duplex DNA by translocating in the 3'-5' direction.</text>
        <dbReference type="EC" id="5.6.2.4"/>
    </reaction>
</comment>
<dbReference type="Pfam" id="PF00270">
    <property type="entry name" value="DEAD"/>
    <property type="match status" value="1"/>
</dbReference>
<dbReference type="GO" id="GO:0016787">
    <property type="term" value="F:hydrolase activity"/>
    <property type="evidence" value="ECO:0007669"/>
    <property type="project" value="UniProtKB-KW"/>
</dbReference>
<dbReference type="GO" id="GO:0043590">
    <property type="term" value="C:bacterial nucleoid"/>
    <property type="evidence" value="ECO:0007669"/>
    <property type="project" value="TreeGrafter"/>
</dbReference>
<dbReference type="GO" id="GO:0003677">
    <property type="term" value="F:DNA binding"/>
    <property type="evidence" value="ECO:0007669"/>
    <property type="project" value="UniProtKB-KW"/>
</dbReference>
<accession>A0A5C5WB77</accession>
<evidence type="ECO:0000313" key="15">
    <source>
        <dbReference type="EMBL" id="TWT47930.1"/>
    </source>
</evidence>
<evidence type="ECO:0000256" key="12">
    <source>
        <dbReference type="ARBA" id="ARBA00044550"/>
    </source>
</evidence>
<dbReference type="InterPro" id="IPR014001">
    <property type="entry name" value="Helicase_ATP-bd"/>
</dbReference>
<evidence type="ECO:0000313" key="16">
    <source>
        <dbReference type="Proteomes" id="UP000316598"/>
    </source>
</evidence>
<dbReference type="GO" id="GO:0046872">
    <property type="term" value="F:metal ion binding"/>
    <property type="evidence" value="ECO:0007669"/>
    <property type="project" value="UniProtKB-KW"/>
</dbReference>
<dbReference type="PANTHER" id="PTHR13710">
    <property type="entry name" value="DNA HELICASE RECQ FAMILY MEMBER"/>
    <property type="match status" value="1"/>
</dbReference>
<keyword evidence="6" id="KW-0067">ATP-binding</keyword>
<dbReference type="GO" id="GO:0005737">
    <property type="term" value="C:cytoplasm"/>
    <property type="evidence" value="ECO:0007669"/>
    <property type="project" value="TreeGrafter"/>
</dbReference>
<protein>
    <recommendedName>
        <fullName evidence="11">ATP-dependent DNA helicase RecQ</fullName>
        <ecNumber evidence="10">5.6.2.4</ecNumber>
    </recommendedName>
    <alternativeName>
        <fullName evidence="12">DNA 3'-5' helicase RecQ</fullName>
    </alternativeName>
</protein>
<evidence type="ECO:0000256" key="11">
    <source>
        <dbReference type="ARBA" id="ARBA00044535"/>
    </source>
</evidence>
<dbReference type="SMART" id="SM00490">
    <property type="entry name" value="HELICc"/>
    <property type="match status" value="1"/>
</dbReference>
<evidence type="ECO:0000259" key="13">
    <source>
        <dbReference type="PROSITE" id="PS51192"/>
    </source>
</evidence>
<dbReference type="PROSITE" id="PS51194">
    <property type="entry name" value="HELICASE_CTER"/>
    <property type="match status" value="1"/>
</dbReference>
<keyword evidence="8" id="KW-0413">Isomerase</keyword>
<dbReference type="FunFam" id="3.40.50.300:FF:001389">
    <property type="entry name" value="ATP-dependent DNA helicase RecQ"/>
    <property type="match status" value="1"/>
</dbReference>
<evidence type="ECO:0000256" key="7">
    <source>
        <dbReference type="ARBA" id="ARBA00023125"/>
    </source>
</evidence>
<gene>
    <name evidence="15" type="primary">recQ_5</name>
    <name evidence="15" type="ORF">Pla22_52060</name>
</gene>
<keyword evidence="7" id="KW-0238">DNA-binding</keyword>
<evidence type="ECO:0000256" key="10">
    <source>
        <dbReference type="ARBA" id="ARBA00034808"/>
    </source>
</evidence>
<dbReference type="GO" id="GO:0043138">
    <property type="term" value="F:3'-5' DNA helicase activity"/>
    <property type="evidence" value="ECO:0007669"/>
    <property type="project" value="UniProtKB-EC"/>
</dbReference>
<evidence type="ECO:0000256" key="5">
    <source>
        <dbReference type="ARBA" id="ARBA00022806"/>
    </source>
</evidence>
<dbReference type="GO" id="GO:0005524">
    <property type="term" value="F:ATP binding"/>
    <property type="evidence" value="ECO:0007669"/>
    <property type="project" value="UniProtKB-KW"/>
</dbReference>
<keyword evidence="4 15" id="KW-0378">Hydrolase</keyword>
<feature type="domain" description="Helicase ATP-binding" evidence="13">
    <location>
        <begin position="54"/>
        <end position="222"/>
    </location>
</feature>
<feature type="domain" description="Helicase C-terminal" evidence="14">
    <location>
        <begin position="249"/>
        <end position="396"/>
    </location>
</feature>
<dbReference type="EC" id="5.6.2.4" evidence="10"/>
<dbReference type="GO" id="GO:0006281">
    <property type="term" value="P:DNA repair"/>
    <property type="evidence" value="ECO:0007669"/>
    <property type="project" value="TreeGrafter"/>
</dbReference>
<evidence type="ECO:0000259" key="14">
    <source>
        <dbReference type="PROSITE" id="PS51194"/>
    </source>
</evidence>
<dbReference type="EMBL" id="SJPI01000005">
    <property type="protein sequence ID" value="TWT47930.1"/>
    <property type="molecule type" value="Genomic_DNA"/>
</dbReference>
<evidence type="ECO:0000256" key="8">
    <source>
        <dbReference type="ARBA" id="ARBA00023235"/>
    </source>
</evidence>
<comment type="caution">
    <text evidence="15">The sequence shown here is derived from an EMBL/GenBank/DDBJ whole genome shotgun (WGS) entry which is preliminary data.</text>
</comment>
<evidence type="ECO:0000256" key="6">
    <source>
        <dbReference type="ARBA" id="ARBA00022840"/>
    </source>
</evidence>
<dbReference type="Pfam" id="PF16124">
    <property type="entry name" value="RecQ_Zn_bind"/>
    <property type="match status" value="1"/>
</dbReference>
<dbReference type="PROSITE" id="PS51192">
    <property type="entry name" value="HELICASE_ATP_BIND_1"/>
    <property type="match status" value="1"/>
</dbReference>
<dbReference type="InterPro" id="IPR027417">
    <property type="entry name" value="P-loop_NTPase"/>
</dbReference>
<dbReference type="GO" id="GO:0006310">
    <property type="term" value="P:DNA recombination"/>
    <property type="evidence" value="ECO:0007669"/>
    <property type="project" value="InterPro"/>
</dbReference>
<dbReference type="NCBIfam" id="TIGR00614">
    <property type="entry name" value="recQ_fam"/>
    <property type="match status" value="1"/>
</dbReference>